<dbReference type="Proteomes" id="UP001162131">
    <property type="component" value="Unassembled WGS sequence"/>
</dbReference>
<gene>
    <name evidence="2" type="ORF">BSTOLATCC_MIC34875</name>
</gene>
<proteinExistence type="predicted"/>
<evidence type="ECO:0000256" key="1">
    <source>
        <dbReference type="SAM" id="MobiDB-lite"/>
    </source>
</evidence>
<evidence type="ECO:0000313" key="3">
    <source>
        <dbReference type="Proteomes" id="UP001162131"/>
    </source>
</evidence>
<dbReference type="EMBL" id="CAJZBQ010000035">
    <property type="protein sequence ID" value="CAG9323839.1"/>
    <property type="molecule type" value="Genomic_DNA"/>
</dbReference>
<dbReference type="AlphaFoldDB" id="A0AAU9JHE0"/>
<reference evidence="2" key="1">
    <citation type="submission" date="2021-09" db="EMBL/GenBank/DDBJ databases">
        <authorList>
            <consortium name="AG Swart"/>
            <person name="Singh M."/>
            <person name="Singh A."/>
            <person name="Seah K."/>
            <person name="Emmerich C."/>
        </authorList>
    </citation>
    <scope>NUCLEOTIDE SEQUENCE</scope>
    <source>
        <strain evidence="2">ATCC30299</strain>
    </source>
</reference>
<keyword evidence="3" id="KW-1185">Reference proteome</keyword>
<protein>
    <submittedName>
        <fullName evidence="2">Uncharacterized protein</fullName>
    </submittedName>
</protein>
<sequence length="86" mass="10050">MSWYTTRNGWKCKSSPRKPQNSSKIIDNKSWLMSLDSVSQVLLIDQYNNYFDAIIAFYWELIDAKPLGTNPDFDKANVLLRLWTTS</sequence>
<accession>A0AAU9JHE0</accession>
<organism evidence="2 3">
    <name type="scientific">Blepharisma stoltei</name>
    <dbReference type="NCBI Taxonomy" id="1481888"/>
    <lineage>
        <taxon>Eukaryota</taxon>
        <taxon>Sar</taxon>
        <taxon>Alveolata</taxon>
        <taxon>Ciliophora</taxon>
        <taxon>Postciliodesmatophora</taxon>
        <taxon>Heterotrichea</taxon>
        <taxon>Heterotrichida</taxon>
        <taxon>Blepharismidae</taxon>
        <taxon>Blepharisma</taxon>
    </lineage>
</organism>
<comment type="caution">
    <text evidence="2">The sequence shown here is derived from an EMBL/GenBank/DDBJ whole genome shotgun (WGS) entry which is preliminary data.</text>
</comment>
<name>A0AAU9JHE0_9CILI</name>
<evidence type="ECO:0000313" key="2">
    <source>
        <dbReference type="EMBL" id="CAG9323839.1"/>
    </source>
</evidence>
<feature type="region of interest" description="Disordered" evidence="1">
    <location>
        <begin position="1"/>
        <end position="22"/>
    </location>
</feature>